<evidence type="ECO:0000313" key="2">
    <source>
        <dbReference type="Proteomes" id="UP000226338"/>
    </source>
</evidence>
<dbReference type="Proteomes" id="UP000226338">
    <property type="component" value="Segment"/>
</dbReference>
<accession>A0A1B1P7I8</accession>
<name>A0A1B1P7I8_9CAUD</name>
<proteinExistence type="predicted"/>
<reference evidence="1 2" key="1">
    <citation type="submission" date="2016-05" db="EMBL/GenBank/DDBJ databases">
        <title>Undiscovered low abundance phages are ubiquitous in bacterial genomes.</title>
        <authorList>
            <person name="Dong Z."/>
            <person name="Liu H."/>
            <person name="Zheng J."/>
            <person name="Peng D."/>
        </authorList>
    </citation>
    <scope>NUCLEOTIDE SEQUENCE [LARGE SCALE GENOMIC DNA]</scope>
</reference>
<protein>
    <submittedName>
        <fullName evidence="1">Uncharacterized protein</fullName>
    </submittedName>
</protein>
<gene>
    <name evidence="1" type="ORF">BMBtpLA3_30</name>
</gene>
<sequence length="52" mass="6322">MIKAIKRFICKHWFKRHDWSYVAGVTINGIKEEHYVCLRCGKRSKPLRYKIL</sequence>
<evidence type="ECO:0000313" key="1">
    <source>
        <dbReference type="EMBL" id="ANT40065.1"/>
    </source>
</evidence>
<organism evidence="1 2">
    <name type="scientific">Bacillus phage BMBtpLA3</name>
    <dbReference type="NCBI Taxonomy" id="1868824"/>
    <lineage>
        <taxon>Viruses</taxon>
        <taxon>Duplodnaviria</taxon>
        <taxon>Heunggongvirae</taxon>
        <taxon>Uroviricota</taxon>
        <taxon>Caudoviricetes</taxon>
        <taxon>Lwoffvirus</taxon>
        <taxon>Lwoffvirus TP21</taxon>
    </lineage>
</organism>
<dbReference type="EMBL" id="KX190834">
    <property type="protein sequence ID" value="ANT40065.1"/>
    <property type="molecule type" value="Genomic_DNA"/>
</dbReference>